<organism evidence="8 9">
    <name type="scientific">Patellaria atrata CBS 101060</name>
    <dbReference type="NCBI Taxonomy" id="1346257"/>
    <lineage>
        <taxon>Eukaryota</taxon>
        <taxon>Fungi</taxon>
        <taxon>Dikarya</taxon>
        <taxon>Ascomycota</taxon>
        <taxon>Pezizomycotina</taxon>
        <taxon>Dothideomycetes</taxon>
        <taxon>Dothideomycetes incertae sedis</taxon>
        <taxon>Patellariales</taxon>
        <taxon>Patellariaceae</taxon>
        <taxon>Patellaria</taxon>
    </lineage>
</organism>
<dbReference type="PROSITE" id="PS50048">
    <property type="entry name" value="ZN2_CY6_FUNGAL_2"/>
    <property type="match status" value="1"/>
</dbReference>
<dbReference type="GO" id="GO:0005634">
    <property type="term" value="C:nucleus"/>
    <property type="evidence" value="ECO:0007669"/>
    <property type="project" value="UniProtKB-SubCell"/>
</dbReference>
<comment type="caution">
    <text evidence="8">The sequence shown here is derived from an EMBL/GenBank/DDBJ whole genome shotgun (WGS) entry which is preliminary data.</text>
</comment>
<dbReference type="PROSITE" id="PS00463">
    <property type="entry name" value="ZN2_CY6_FUNGAL_1"/>
    <property type="match status" value="1"/>
</dbReference>
<feature type="non-terminal residue" evidence="8">
    <location>
        <position position="579"/>
    </location>
</feature>
<reference evidence="8" key="1">
    <citation type="journal article" date="2020" name="Stud. Mycol.">
        <title>101 Dothideomycetes genomes: a test case for predicting lifestyles and emergence of pathogens.</title>
        <authorList>
            <person name="Haridas S."/>
            <person name="Albert R."/>
            <person name="Binder M."/>
            <person name="Bloem J."/>
            <person name="Labutti K."/>
            <person name="Salamov A."/>
            <person name="Andreopoulos B."/>
            <person name="Baker S."/>
            <person name="Barry K."/>
            <person name="Bills G."/>
            <person name="Bluhm B."/>
            <person name="Cannon C."/>
            <person name="Castanera R."/>
            <person name="Culley D."/>
            <person name="Daum C."/>
            <person name="Ezra D."/>
            <person name="Gonzalez J."/>
            <person name="Henrissat B."/>
            <person name="Kuo A."/>
            <person name="Liang C."/>
            <person name="Lipzen A."/>
            <person name="Lutzoni F."/>
            <person name="Magnuson J."/>
            <person name="Mondo S."/>
            <person name="Nolan M."/>
            <person name="Ohm R."/>
            <person name="Pangilinan J."/>
            <person name="Park H.-J."/>
            <person name="Ramirez L."/>
            <person name="Alfaro M."/>
            <person name="Sun H."/>
            <person name="Tritt A."/>
            <person name="Yoshinaga Y."/>
            <person name="Zwiers L.-H."/>
            <person name="Turgeon B."/>
            <person name="Goodwin S."/>
            <person name="Spatafora J."/>
            <person name="Crous P."/>
            <person name="Grigoriev I."/>
        </authorList>
    </citation>
    <scope>NUCLEOTIDE SEQUENCE</scope>
    <source>
        <strain evidence="8">CBS 101060</strain>
    </source>
</reference>
<keyword evidence="9" id="KW-1185">Reference proteome</keyword>
<keyword evidence="4" id="KW-0804">Transcription</keyword>
<protein>
    <recommendedName>
        <fullName evidence="7">Zn(2)-C6 fungal-type domain-containing protein</fullName>
    </recommendedName>
</protein>
<gene>
    <name evidence="8" type="ORF">M501DRAFT_911405</name>
</gene>
<feature type="compositionally biased region" description="Low complexity" evidence="6">
    <location>
        <begin position="75"/>
        <end position="88"/>
    </location>
</feature>
<evidence type="ECO:0000256" key="2">
    <source>
        <dbReference type="ARBA" id="ARBA00023015"/>
    </source>
</evidence>
<evidence type="ECO:0000256" key="3">
    <source>
        <dbReference type="ARBA" id="ARBA00023125"/>
    </source>
</evidence>
<feature type="non-terminal residue" evidence="8">
    <location>
        <position position="1"/>
    </location>
</feature>
<dbReference type="CDD" id="cd12148">
    <property type="entry name" value="fungal_TF_MHR"/>
    <property type="match status" value="1"/>
</dbReference>
<dbReference type="EMBL" id="MU006090">
    <property type="protein sequence ID" value="KAF2841909.1"/>
    <property type="molecule type" value="Genomic_DNA"/>
</dbReference>
<dbReference type="SUPFAM" id="SSF57701">
    <property type="entry name" value="Zn2/Cys6 DNA-binding domain"/>
    <property type="match status" value="1"/>
</dbReference>
<dbReference type="Gene3D" id="4.10.240.10">
    <property type="entry name" value="Zn(2)-C6 fungal-type DNA-binding domain"/>
    <property type="match status" value="1"/>
</dbReference>
<proteinExistence type="predicted"/>
<comment type="subcellular location">
    <subcellularLocation>
        <location evidence="1">Nucleus</location>
    </subcellularLocation>
</comment>
<evidence type="ECO:0000256" key="1">
    <source>
        <dbReference type="ARBA" id="ARBA00004123"/>
    </source>
</evidence>
<dbReference type="OrthoDB" id="5226580at2759"/>
<evidence type="ECO:0000256" key="6">
    <source>
        <dbReference type="SAM" id="MobiDB-lite"/>
    </source>
</evidence>
<keyword evidence="3" id="KW-0238">DNA-binding</keyword>
<dbReference type="PANTHER" id="PTHR31845:SF39">
    <property type="entry name" value="TRANSCRIPTION FACTOR PBCR-RELATED"/>
    <property type="match status" value="1"/>
</dbReference>
<dbReference type="CDD" id="cd00067">
    <property type="entry name" value="GAL4"/>
    <property type="match status" value="1"/>
</dbReference>
<dbReference type="AlphaFoldDB" id="A0A9P4SGI7"/>
<name>A0A9P4SGI7_9PEZI</name>
<keyword evidence="5" id="KW-0539">Nucleus</keyword>
<dbReference type="InterPro" id="IPR036864">
    <property type="entry name" value="Zn2-C6_fun-type_DNA-bd_sf"/>
</dbReference>
<evidence type="ECO:0000259" key="7">
    <source>
        <dbReference type="PROSITE" id="PS50048"/>
    </source>
</evidence>
<evidence type="ECO:0000313" key="9">
    <source>
        <dbReference type="Proteomes" id="UP000799429"/>
    </source>
</evidence>
<evidence type="ECO:0000256" key="4">
    <source>
        <dbReference type="ARBA" id="ARBA00023163"/>
    </source>
</evidence>
<dbReference type="GO" id="GO:0000981">
    <property type="term" value="F:DNA-binding transcription factor activity, RNA polymerase II-specific"/>
    <property type="evidence" value="ECO:0007669"/>
    <property type="project" value="InterPro"/>
</dbReference>
<feature type="domain" description="Zn(2)-C6 fungal-type" evidence="7">
    <location>
        <begin position="6"/>
        <end position="40"/>
    </location>
</feature>
<dbReference type="GO" id="GO:0008270">
    <property type="term" value="F:zinc ion binding"/>
    <property type="evidence" value="ECO:0007669"/>
    <property type="project" value="InterPro"/>
</dbReference>
<dbReference type="SMART" id="SM00066">
    <property type="entry name" value="GAL4"/>
    <property type="match status" value="1"/>
</dbReference>
<evidence type="ECO:0000313" key="8">
    <source>
        <dbReference type="EMBL" id="KAF2841909.1"/>
    </source>
</evidence>
<accession>A0A9P4SGI7</accession>
<evidence type="ECO:0000256" key="5">
    <source>
        <dbReference type="ARBA" id="ARBA00023242"/>
    </source>
</evidence>
<dbReference type="Proteomes" id="UP000799429">
    <property type="component" value="Unassembled WGS sequence"/>
</dbReference>
<dbReference type="InterPro" id="IPR051089">
    <property type="entry name" value="prtT"/>
</dbReference>
<dbReference type="GO" id="GO:0000976">
    <property type="term" value="F:transcription cis-regulatory region binding"/>
    <property type="evidence" value="ECO:0007669"/>
    <property type="project" value="TreeGrafter"/>
</dbReference>
<feature type="compositionally biased region" description="Polar residues" evidence="6">
    <location>
        <begin position="89"/>
        <end position="102"/>
    </location>
</feature>
<dbReference type="PANTHER" id="PTHR31845">
    <property type="entry name" value="FINGER DOMAIN PROTEIN, PUTATIVE-RELATED"/>
    <property type="match status" value="1"/>
</dbReference>
<keyword evidence="2" id="KW-0805">Transcription regulation</keyword>
<dbReference type="InterPro" id="IPR001138">
    <property type="entry name" value="Zn2Cys6_DnaBD"/>
</dbReference>
<sequence>QQLNRACESCRSLKVRCYPAANSPNGQCQRCAKALRPCVFSAPQARRPRKKTTDSRVAELEKELQTMRALLRGMSGSNTSQPSSSASSKGQNLPSTDDQGGEQQRVPLMSSYGGLVGADGDSLSTPASGWASSSTDDSSGAFNLSYDASDHRSDVVDRGLISLDTAKVYFTVYNTELVSQFPLAVLPEEVTFEQIRRSKPVLWLAMIAAAALGIDLELSRKLSREIASLYAHLIFIRGEKRIELVQALIITVVYYHLPESGAYSQLYQLTHTAATMAIELGIASKAGSLRGRSLHSPISLDDVGLQGTPMGEIARLILTIYIFTSSLAIRMRRPNMLLFNNWMMECEAMLSQSPFLHDKRIASWAQLNRIAEEASIGYGFDDPTTVLRIPVSQMLAVVRTFDRRMEEWRRRAVEDNTDVYGLATSHSIIITIYEFLMDGGMHDAKQFENEYCTVPSPNDKPLKSEMVPSAVYLQATMRIINSAHNVLDIFLSVAPMMLRKISSALYFRVAYAVIVLLRISFTASTTALGDVLDVADLRAEQYLERLADAYQQASGPEQCRVPNHWLRVVQRLQQWYEQY</sequence>
<feature type="region of interest" description="Disordered" evidence="6">
    <location>
        <begin position="73"/>
        <end position="105"/>
    </location>
</feature>